<dbReference type="CDD" id="cd02440">
    <property type="entry name" value="AdoMet_MTases"/>
    <property type="match status" value="1"/>
</dbReference>
<keyword evidence="3" id="KW-1185">Reference proteome</keyword>
<proteinExistence type="predicted"/>
<dbReference type="InterPro" id="IPR029063">
    <property type="entry name" value="SAM-dependent_MTases_sf"/>
</dbReference>
<dbReference type="Pfam" id="PF01170">
    <property type="entry name" value="UPF0020"/>
    <property type="match status" value="1"/>
</dbReference>
<keyword evidence="2" id="KW-0489">Methyltransferase</keyword>
<dbReference type="GO" id="GO:0008168">
    <property type="term" value="F:methyltransferase activity"/>
    <property type="evidence" value="ECO:0007669"/>
    <property type="project" value="UniProtKB-KW"/>
</dbReference>
<evidence type="ECO:0000313" key="2">
    <source>
        <dbReference type="EMBL" id="MFC4024389.1"/>
    </source>
</evidence>
<dbReference type="Proteomes" id="UP001595772">
    <property type="component" value="Unassembled WGS sequence"/>
</dbReference>
<dbReference type="PANTHER" id="PTHR14911:SF13">
    <property type="entry name" value="TRNA (GUANINE(6)-N2)-METHYLTRANSFERASE THUMP3"/>
    <property type="match status" value="1"/>
</dbReference>
<evidence type="ECO:0000259" key="1">
    <source>
        <dbReference type="Pfam" id="PF01170"/>
    </source>
</evidence>
<evidence type="ECO:0000313" key="3">
    <source>
        <dbReference type="Proteomes" id="UP001595772"/>
    </source>
</evidence>
<keyword evidence="2" id="KW-0808">Transferase</keyword>
<feature type="domain" description="Ribosomal RNA large subunit methyltransferase K/L-like methyltransferase" evidence="1">
    <location>
        <begin position="158"/>
        <end position="256"/>
    </location>
</feature>
<protein>
    <submittedName>
        <fullName evidence="2">TRM11 family SAM-dependent methyltransferase</fullName>
    </submittedName>
</protein>
<dbReference type="PANTHER" id="PTHR14911">
    <property type="entry name" value="THUMP DOMAIN-CONTAINING"/>
    <property type="match status" value="1"/>
</dbReference>
<comment type="caution">
    <text evidence="2">The sequence shown here is derived from an EMBL/GenBank/DDBJ whole genome shotgun (WGS) entry which is preliminary data.</text>
</comment>
<dbReference type="Gene3D" id="3.40.50.150">
    <property type="entry name" value="Vaccinia Virus protein VP39"/>
    <property type="match status" value="1"/>
</dbReference>
<dbReference type="GO" id="GO:0032259">
    <property type="term" value="P:methylation"/>
    <property type="evidence" value="ECO:0007669"/>
    <property type="project" value="UniProtKB-KW"/>
</dbReference>
<dbReference type="RefSeq" id="WP_379496885.1">
    <property type="nucleotide sequence ID" value="NZ_JBHSAO010000008.1"/>
</dbReference>
<dbReference type="SUPFAM" id="SSF53335">
    <property type="entry name" value="S-adenosyl-L-methionine-dependent methyltransferases"/>
    <property type="match status" value="1"/>
</dbReference>
<gene>
    <name evidence="2" type="ORF">ACFOUV_11340</name>
</gene>
<dbReference type="InterPro" id="IPR000241">
    <property type="entry name" value="RlmKL-like_Mtase"/>
</dbReference>
<dbReference type="EMBL" id="JBHSAO010000008">
    <property type="protein sequence ID" value="MFC4024389.1"/>
    <property type="molecule type" value="Genomic_DNA"/>
</dbReference>
<name>A0ABV8H1Y2_9BACI</name>
<reference evidence="3" key="1">
    <citation type="journal article" date="2019" name="Int. J. Syst. Evol. Microbiol.">
        <title>The Global Catalogue of Microorganisms (GCM) 10K type strain sequencing project: providing services to taxonomists for standard genome sequencing and annotation.</title>
        <authorList>
            <consortium name="The Broad Institute Genomics Platform"/>
            <consortium name="The Broad Institute Genome Sequencing Center for Infectious Disease"/>
            <person name="Wu L."/>
            <person name="Ma J."/>
        </authorList>
    </citation>
    <scope>NUCLEOTIDE SEQUENCE [LARGE SCALE GENOMIC DNA]</scope>
    <source>
        <strain evidence="3">IBRC-M 10703</strain>
    </source>
</reference>
<organism evidence="2 3">
    <name type="scientific">Oceanobacillus longus</name>
    <dbReference type="NCBI Taxonomy" id="930120"/>
    <lineage>
        <taxon>Bacteria</taxon>
        <taxon>Bacillati</taxon>
        <taxon>Bacillota</taxon>
        <taxon>Bacilli</taxon>
        <taxon>Bacillales</taxon>
        <taxon>Bacillaceae</taxon>
        <taxon>Oceanobacillus</taxon>
    </lineage>
</organism>
<accession>A0ABV8H1Y2</accession>
<sequence>MEFTNQDLSTYVYMYSYPEEERSLCALEMRSFFGKDTDNKVLESFVEVDPSRSPFMKERIRVIFEEENFQDLLKQTETLDLEGATFKVNYVKNRALAKAEKEGFKRRRIVEKEIGLHVYGEADLDHADRLFGVTNVNGRWVFGDYTKSEPVWLQHQKKPHEYSTALGTRVARAVANIAIPIPHDIKAIDPCCGIGTVLVEALSMGIDIVGSDRNRLIINGVRENIEHFNLEGEVNLADIRDITNHYDVAIIDLPYNLCSVISDEEQLEMLQSARRFADKLVVVTVEPIDEVIEAAGFSITDRAVAKKDLSGLFTREVIVCE</sequence>